<dbReference type="EMBL" id="LT841305">
    <property type="protein sequence ID" value="SMH66965.1"/>
    <property type="molecule type" value="Genomic_DNA"/>
</dbReference>
<evidence type="ECO:0000313" key="4">
    <source>
        <dbReference type="EMBL" id="SMH66965.1"/>
    </source>
</evidence>
<dbReference type="PANTHER" id="PTHR43630:SF2">
    <property type="entry name" value="GLYCOSYLTRANSFERASE"/>
    <property type="match status" value="1"/>
</dbReference>
<evidence type="ECO:0000259" key="2">
    <source>
        <dbReference type="Pfam" id="PF00535"/>
    </source>
</evidence>
<dbReference type="CDD" id="cd02511">
    <property type="entry name" value="Beta4Glucosyltransferase"/>
    <property type="match status" value="1"/>
</dbReference>
<dbReference type="SUPFAM" id="SSF53448">
    <property type="entry name" value="Nucleotide-diphospho-sugar transferases"/>
    <property type="match status" value="1"/>
</dbReference>
<dbReference type="PANTHER" id="PTHR43630">
    <property type="entry name" value="POLY-BETA-1,6-N-ACETYL-D-GLUCOSAMINE SYNTHASE"/>
    <property type="match status" value="1"/>
</dbReference>
<comment type="similarity">
    <text evidence="1">Belongs to the glycosyltransferase 2 family. WaaE/KdtX subfamily.</text>
</comment>
<keyword evidence="5" id="KW-1185">Reference proteome</keyword>
<reference evidence="3" key="1">
    <citation type="submission" date="2014-03" db="EMBL/GenBank/DDBJ databases">
        <authorList>
            <person name="Genoscope - CEA"/>
        </authorList>
    </citation>
    <scope>NUCLEOTIDE SEQUENCE [LARGE SCALE GENOMIC DNA]</scope>
    <source>
        <strain evidence="3">CF27</strain>
    </source>
</reference>
<dbReference type="RefSeq" id="WP_035190894.1">
    <property type="nucleotide sequence ID" value="NZ_CCCS020000002.1"/>
</dbReference>
<dbReference type="GO" id="GO:0016740">
    <property type="term" value="F:transferase activity"/>
    <property type="evidence" value="ECO:0007669"/>
    <property type="project" value="UniProtKB-KW"/>
</dbReference>
<gene>
    <name evidence="3" type="ORF">AFERRI_100196</name>
    <name evidence="4" type="ORF">AFERRI_50166</name>
</gene>
<reference evidence="4 5" key="3">
    <citation type="submission" date="2017-03" db="EMBL/GenBank/DDBJ databases">
        <authorList>
            <person name="Regsiter A."/>
            <person name="William W."/>
        </authorList>
    </citation>
    <scope>NUCLEOTIDE SEQUENCE [LARGE SCALE GENOMIC DNA]</scope>
    <source>
        <strain evidence="4">PRJEB5721</strain>
    </source>
</reference>
<proteinExistence type="inferred from homology"/>
<keyword evidence="3" id="KW-0808">Transferase</keyword>
<sequence>MGARLSVVYITKNAGQHFDRSLASVAHIADELLVVDSGSQDDTLMVARSTGARIIERSWPGFAAQRQFAVAAAENPWVLMMDADEILTEAAAKAIRNTFLIGEPAGVAGYLLERRSFFHGKEICYGDWAHDRVLRLFDRRCGAYGESLVHEAWETHGTVEQIPGCALHHYSYANYGELLHKMCLYATLNAQQVHQRGKALHAYMPMTHALAAFWRGYFWRLGFLDGVEGAAIAWTTALGAFMKYAMALELRDCDRQ</sequence>
<evidence type="ECO:0000313" key="3">
    <source>
        <dbReference type="EMBL" id="CDQ08761.1"/>
    </source>
</evidence>
<dbReference type="InterPro" id="IPR001173">
    <property type="entry name" value="Glyco_trans_2-like"/>
</dbReference>
<protein>
    <submittedName>
        <fullName evidence="3">Glycosyl transferase family 2</fullName>
    </submittedName>
</protein>
<evidence type="ECO:0000256" key="1">
    <source>
        <dbReference type="ARBA" id="ARBA00038494"/>
    </source>
</evidence>
<organism evidence="3">
    <name type="scientific">Acidithiobacillus ferrivorans</name>
    <dbReference type="NCBI Taxonomy" id="160808"/>
    <lineage>
        <taxon>Bacteria</taxon>
        <taxon>Pseudomonadati</taxon>
        <taxon>Pseudomonadota</taxon>
        <taxon>Acidithiobacillia</taxon>
        <taxon>Acidithiobacillales</taxon>
        <taxon>Acidithiobacillaceae</taxon>
        <taxon>Acidithiobacillus</taxon>
    </lineage>
</organism>
<evidence type="ECO:0000313" key="5">
    <source>
        <dbReference type="Proteomes" id="UP000193925"/>
    </source>
</evidence>
<dbReference type="Pfam" id="PF00535">
    <property type="entry name" value="Glycos_transf_2"/>
    <property type="match status" value="1"/>
</dbReference>
<dbReference type="InterPro" id="IPR029044">
    <property type="entry name" value="Nucleotide-diphossugar_trans"/>
</dbReference>
<reference evidence="3" key="2">
    <citation type="submission" date="2014-07" db="EMBL/GenBank/DDBJ databases">
        <title>Initial genome analysis of the psychrotolerant acidophile Acidithiobacillus ferrivorans CF27: insights into iron and sulfur oxidation pathways and into biofilm formation.</title>
        <authorList>
            <person name="Talla E."/>
            <person name="Hedrich S."/>
            <person name="Mangenot S."/>
            <person name="Ji B."/>
            <person name="Johnson D.B."/>
            <person name="Barbe V."/>
            <person name="Bonnefoy V."/>
        </authorList>
    </citation>
    <scope>NUCLEOTIDE SEQUENCE [LARGE SCALE GENOMIC DNA]</scope>
    <source>
        <strain evidence="3">CF27</strain>
    </source>
</reference>
<dbReference type="EMBL" id="CCCS020000002">
    <property type="protein sequence ID" value="CDQ08761.1"/>
    <property type="molecule type" value="Genomic_DNA"/>
</dbReference>
<accession>A0A060UK43</accession>
<dbReference type="AlphaFoldDB" id="A0A060UK43"/>
<feature type="domain" description="Glycosyltransferase 2-like" evidence="2">
    <location>
        <begin position="6"/>
        <end position="95"/>
    </location>
</feature>
<dbReference type="Gene3D" id="3.90.550.10">
    <property type="entry name" value="Spore Coat Polysaccharide Biosynthesis Protein SpsA, Chain A"/>
    <property type="match status" value="1"/>
</dbReference>
<dbReference type="Proteomes" id="UP000193925">
    <property type="component" value="Chromosome AFERRI"/>
</dbReference>
<name>A0A060UK43_9PROT</name>